<feature type="compositionally biased region" description="Basic and acidic residues" evidence="1">
    <location>
        <begin position="31"/>
        <end position="52"/>
    </location>
</feature>
<sequence length="269" mass="29639">MESSFTIEFSHKEVAHGHNCVCHNHQFTSRDANDGKDHEERGGEDRAKHENPDIDVVDPIMVPSVDAGRNDNEVGEESINLMVDTLEVSIEDVEFFALVPMDCSLIEDGVPPLLILPLSDEQQAKEVWKEVALREGDGGKVCMTKNSYQQKRCSTCYLVLAQRSYASRTVRVALAAVANARELTVVLSSEAASSVVASRSCLTWNTHPPHHRHVTGSRCLLLSDFGCNIPAPEAHPKLCHKMDCASVERWLDDNGDGGDDVADDIMEES</sequence>
<reference evidence="2 3" key="1">
    <citation type="submission" date="2019-08" db="EMBL/GenBank/DDBJ databases">
        <title>Draft genome sequences of two oriental melons (Cucumis melo L. var makuwa).</title>
        <authorList>
            <person name="Kwon S.-Y."/>
        </authorList>
    </citation>
    <scope>NUCLEOTIDE SEQUENCE [LARGE SCALE GENOMIC DNA]</scope>
    <source>
        <strain evidence="3">cv. Chang Bougi</strain>
        <tissue evidence="2">Leaf</tissue>
    </source>
</reference>
<proteinExistence type="predicted"/>
<feature type="region of interest" description="Disordered" evidence="1">
    <location>
        <begin position="26"/>
        <end position="52"/>
    </location>
</feature>
<evidence type="ECO:0000313" key="2">
    <source>
        <dbReference type="EMBL" id="TYJ95941.1"/>
    </source>
</evidence>
<evidence type="ECO:0000313" key="3">
    <source>
        <dbReference type="Proteomes" id="UP000321947"/>
    </source>
</evidence>
<dbReference type="Proteomes" id="UP000321947">
    <property type="component" value="Unassembled WGS sequence"/>
</dbReference>
<comment type="caution">
    <text evidence="2">The sequence shown here is derived from an EMBL/GenBank/DDBJ whole genome shotgun (WGS) entry which is preliminary data.</text>
</comment>
<name>A0A5D3BBE8_CUCMM</name>
<protein>
    <submittedName>
        <fullName evidence="2">F-box protein</fullName>
    </submittedName>
</protein>
<dbReference type="EMBL" id="SSTD01019979">
    <property type="protein sequence ID" value="TYJ95941.1"/>
    <property type="molecule type" value="Genomic_DNA"/>
</dbReference>
<evidence type="ECO:0000256" key="1">
    <source>
        <dbReference type="SAM" id="MobiDB-lite"/>
    </source>
</evidence>
<accession>A0A5D3BBE8</accession>
<dbReference type="AlphaFoldDB" id="A0A5D3BBE8"/>
<organism evidence="2 3">
    <name type="scientific">Cucumis melo var. makuwa</name>
    <name type="common">Oriental melon</name>
    <dbReference type="NCBI Taxonomy" id="1194695"/>
    <lineage>
        <taxon>Eukaryota</taxon>
        <taxon>Viridiplantae</taxon>
        <taxon>Streptophyta</taxon>
        <taxon>Embryophyta</taxon>
        <taxon>Tracheophyta</taxon>
        <taxon>Spermatophyta</taxon>
        <taxon>Magnoliopsida</taxon>
        <taxon>eudicotyledons</taxon>
        <taxon>Gunneridae</taxon>
        <taxon>Pentapetalae</taxon>
        <taxon>rosids</taxon>
        <taxon>fabids</taxon>
        <taxon>Cucurbitales</taxon>
        <taxon>Cucurbitaceae</taxon>
        <taxon>Benincaseae</taxon>
        <taxon>Cucumis</taxon>
    </lineage>
</organism>
<gene>
    <name evidence="2" type="ORF">E5676_scaffold271G00010</name>
</gene>